<dbReference type="STRING" id="146018.BN2156_03285"/>
<proteinExistence type="predicted"/>
<evidence type="ECO:0000256" key="1">
    <source>
        <dbReference type="SAM" id="Phobius"/>
    </source>
</evidence>
<feature type="transmembrane region" description="Helical" evidence="1">
    <location>
        <begin position="90"/>
        <end position="112"/>
    </location>
</feature>
<feature type="transmembrane region" description="Helical" evidence="1">
    <location>
        <begin position="45"/>
        <end position="69"/>
    </location>
</feature>
<dbReference type="PROSITE" id="PS51257">
    <property type="entry name" value="PROKAR_LIPOPROTEIN"/>
    <property type="match status" value="1"/>
</dbReference>
<reference evidence="3" key="1">
    <citation type="submission" date="2015-07" db="EMBL/GenBank/DDBJ databases">
        <authorList>
            <person name="Urmite Genomes"/>
        </authorList>
    </citation>
    <scope>NUCLEOTIDE SEQUENCE [LARGE SCALE GENOMIC DNA]</scope>
    <source>
        <strain evidence="3">type strain: ATCC 49404</strain>
    </source>
</reference>
<dbReference type="OrthoDB" id="4376447at2"/>
<evidence type="ECO:0000313" key="2">
    <source>
        <dbReference type="EMBL" id="CRZ16418.1"/>
    </source>
</evidence>
<feature type="transmembrane region" description="Helical" evidence="1">
    <location>
        <begin position="132"/>
        <end position="150"/>
    </location>
</feature>
<accession>A0A0H5RR44</accession>
<evidence type="ECO:0008006" key="4">
    <source>
        <dbReference type="Google" id="ProtNLM"/>
    </source>
</evidence>
<organism evidence="2 3">
    <name type="scientific">Mycolicibacterium neworleansense</name>
    <dbReference type="NCBI Taxonomy" id="146018"/>
    <lineage>
        <taxon>Bacteria</taxon>
        <taxon>Bacillati</taxon>
        <taxon>Actinomycetota</taxon>
        <taxon>Actinomycetes</taxon>
        <taxon>Mycobacteriales</taxon>
        <taxon>Mycobacteriaceae</taxon>
        <taxon>Mycolicibacterium</taxon>
    </lineage>
</organism>
<protein>
    <recommendedName>
        <fullName evidence="4">Transmembrane protein</fullName>
    </recommendedName>
</protein>
<dbReference type="EMBL" id="CWKH01000002">
    <property type="protein sequence ID" value="CRZ16418.1"/>
    <property type="molecule type" value="Genomic_DNA"/>
</dbReference>
<evidence type="ECO:0000313" key="3">
    <source>
        <dbReference type="Proteomes" id="UP000199147"/>
    </source>
</evidence>
<keyword evidence="1" id="KW-0472">Membrane</keyword>
<keyword evidence="1" id="KW-1133">Transmembrane helix</keyword>
<gene>
    <name evidence="2" type="ORF">BN2156_03285</name>
</gene>
<name>A0A0H5RR44_9MYCO</name>
<dbReference type="RefSeq" id="WP_090516099.1">
    <property type="nucleotide sequence ID" value="NZ_CWKH01000002.1"/>
</dbReference>
<keyword evidence="1" id="KW-0812">Transmembrane</keyword>
<dbReference type="AlphaFoldDB" id="A0A0H5RR44"/>
<keyword evidence="3" id="KW-1185">Reference proteome</keyword>
<dbReference type="Proteomes" id="UP000199147">
    <property type="component" value="Unassembled WGS sequence"/>
</dbReference>
<sequence length="255" mass="27904">MTQIRQPENWKNRAAVLALAFVLFGGMVVACLVMAANALQRDDDVYAVISGGLAVTIASVLVSTALGAFGSSTLRGVSSEAGTTLRPSPTTRWCMAVAAMSLTLTAVLYLMAARWRNDLPFMNPGSPGDATTMMWILLIITVIGSGWYLVKGKTPVVRLGPDGVTYVEGSRVHNESWDDIVDITDISPNRHSRQPICLTREDDRPVVIENAGLYAPVGAALYWMMRHYWRHPENRVELTDGRALERLGIADFVPE</sequence>